<feature type="compositionally biased region" description="Polar residues" evidence="15">
    <location>
        <begin position="511"/>
        <end position="524"/>
    </location>
</feature>
<dbReference type="CDD" id="cd00054">
    <property type="entry name" value="EGF_CA"/>
    <property type="match status" value="1"/>
</dbReference>
<dbReference type="Pfam" id="PF02158">
    <property type="entry name" value="Neuregulin"/>
    <property type="match status" value="1"/>
</dbReference>
<dbReference type="GO" id="GO:0045499">
    <property type="term" value="F:chemorepellent activity"/>
    <property type="evidence" value="ECO:0007669"/>
    <property type="project" value="TreeGrafter"/>
</dbReference>
<keyword evidence="13" id="KW-0393">Immunoglobulin domain</keyword>
<keyword evidence="19" id="KW-1185">Reference proteome</keyword>
<evidence type="ECO:0000256" key="4">
    <source>
        <dbReference type="ARBA" id="ARBA00022475"/>
    </source>
</evidence>
<reference evidence="18 19" key="1">
    <citation type="journal article" date="2018" name="G3 (Bethesda)">
        <title>A High-Quality Reference Genome for the Invasive Mosquitofish Gambusia affinis Using a Chicago Library.</title>
        <authorList>
            <person name="Hoffberg S.L."/>
            <person name="Troendle N.J."/>
            <person name="Glenn T.C."/>
            <person name="Mahmud O."/>
            <person name="Louha S."/>
            <person name="Chalopin D."/>
            <person name="Bennetzen J.L."/>
            <person name="Mauricio R."/>
        </authorList>
    </citation>
    <scope>NUCLEOTIDE SEQUENCE [LARGE SCALE GENOMIC DNA]</scope>
    <source>
        <strain evidence="18">NE01/NJP1002.9</strain>
        <tissue evidence="18">Muscle</tissue>
    </source>
</reference>
<dbReference type="InterPro" id="IPR040180">
    <property type="entry name" value="Neuregulin"/>
</dbReference>
<dbReference type="EMBL" id="NHOQ01001160">
    <property type="protein sequence ID" value="PWA26361.1"/>
    <property type="molecule type" value="Genomic_DNA"/>
</dbReference>
<dbReference type="AlphaFoldDB" id="A0A315VVB0"/>
<evidence type="ECO:0000256" key="10">
    <source>
        <dbReference type="ARBA" id="ARBA00023136"/>
    </source>
</evidence>
<dbReference type="SMART" id="SM00181">
    <property type="entry name" value="EGF"/>
    <property type="match status" value="1"/>
</dbReference>
<dbReference type="InterPro" id="IPR002154">
    <property type="entry name" value="Neuregulin_C"/>
</dbReference>
<protein>
    <recommendedName>
        <fullName evidence="17">EGF-like domain-containing protein</fullName>
    </recommendedName>
</protein>
<evidence type="ECO:0000313" key="18">
    <source>
        <dbReference type="EMBL" id="PWA26361.1"/>
    </source>
</evidence>
<evidence type="ECO:0000313" key="19">
    <source>
        <dbReference type="Proteomes" id="UP000250572"/>
    </source>
</evidence>
<feature type="transmembrane region" description="Helical" evidence="16">
    <location>
        <begin position="145"/>
        <end position="166"/>
    </location>
</feature>
<feature type="compositionally biased region" description="Acidic residues" evidence="15">
    <location>
        <begin position="84"/>
        <end position="96"/>
    </location>
</feature>
<sequence length="847" mass="91004">MSVLPLQCPASMSLTIQLLQPAHHIDTAPCLSPAKVFSIQRLFLQQFKRMTEGMEDYSAGPAPSPETASPTGPPPDSGPVPEEKPEETEAAGESGDEGVKGITEEGRGDGEHDGALGIVPLPATCCVCIEMEQINRCLHSEKICILPILACLLSLALCTAGLKWVFVDKIFEYEPLTHLDPKPIGQDPIIISVNPTLGITVSIPHSAPSTVSLTTTIAITPGHPEVFGKEKSTVGPFVPQSPQVTYPSVTLKYNAERSTLPKQNSNQQTTQDLEKLFQTISTTSTSTPTKTSSHIMRCSDRQKNYCVNGGECFTLEIMPGSTKFLCRCLAGFTGHRCEQAVLKKVSDPKQAEELYQKRILTITGICIALLVVGIMCVVAYCKTNKQRKKLRERLRQSQKKKRKNNSNPAVGSCTESSAAGRPSAAVPLQDLKIVNPCNGSMRQLVTEETETTFPTSKYATANQPTTLTNISSQSWSEDWSNNVLSDTESYSVMSLAENSQRATQGVRGRLNATSGTTDLSSNSAKCRDTKLQQEFASPMRSLSQLSPDPKTTLSTPVSPPSEMSAPLSSLALSVPSVALSPSVEEECPLLLSKKSQQQLSSRLNDQKRSFSHYNHGLVAHSLPPSPALAAKNVAYGVTGDCGTDAASYSFLELPEKLMNRNCSTKSAACHVLHFTESSDSMLFSETDEPRGGDAPLRTADSSTALWDVESSRTNPASPSPVLLVKPYNPIAERGEREEERRDLTQCALLLLLLPHFHSTPRRTHGGSAAITNTQLLPDSGSLRTVSVRDDVDCDDQRAGGAPGLWLGVEAGAVIAEVCSHCVLSGAGEEDVSAAAGTPPIPATTLDY</sequence>
<proteinExistence type="inferred from homology"/>
<accession>A0A315VVB0</accession>
<dbReference type="GO" id="GO:0008083">
    <property type="term" value="F:growth factor activity"/>
    <property type="evidence" value="ECO:0007669"/>
    <property type="project" value="UniProtKB-KW"/>
</dbReference>
<dbReference type="InterPro" id="IPR000742">
    <property type="entry name" value="EGF"/>
</dbReference>
<dbReference type="Proteomes" id="UP000250572">
    <property type="component" value="Unassembled WGS sequence"/>
</dbReference>
<evidence type="ECO:0000256" key="3">
    <source>
        <dbReference type="ARBA" id="ARBA00008216"/>
    </source>
</evidence>
<dbReference type="Gene3D" id="2.10.25.10">
    <property type="entry name" value="Laminin"/>
    <property type="match status" value="1"/>
</dbReference>
<evidence type="ECO:0000256" key="8">
    <source>
        <dbReference type="ARBA" id="ARBA00022989"/>
    </source>
</evidence>
<keyword evidence="12" id="KW-0325">Glycoprotein</keyword>
<feature type="region of interest" description="Disordered" evidence="15">
    <location>
        <begin position="54"/>
        <end position="115"/>
    </location>
</feature>
<feature type="domain" description="EGF-like" evidence="17">
    <location>
        <begin position="294"/>
        <end position="338"/>
    </location>
</feature>
<keyword evidence="6 14" id="KW-0245">EGF-like domain</keyword>
<comment type="caution">
    <text evidence="14">Lacks conserved residue(s) required for the propagation of feature annotation.</text>
</comment>
<dbReference type="GO" id="GO:0048513">
    <property type="term" value="P:animal organ development"/>
    <property type="evidence" value="ECO:0007669"/>
    <property type="project" value="TreeGrafter"/>
</dbReference>
<comment type="subcellular location">
    <subcellularLocation>
        <location evidence="1">Cell membrane</location>
        <topology evidence="1">Single-pass type I membrane protein</topology>
    </subcellularLocation>
    <subcellularLocation>
        <location evidence="2">Secreted</location>
    </subcellularLocation>
</comment>
<dbReference type="GO" id="GO:0005615">
    <property type="term" value="C:extracellular space"/>
    <property type="evidence" value="ECO:0007669"/>
    <property type="project" value="TreeGrafter"/>
</dbReference>
<evidence type="ECO:0000256" key="6">
    <source>
        <dbReference type="ARBA" id="ARBA00022536"/>
    </source>
</evidence>
<dbReference type="PROSITE" id="PS00022">
    <property type="entry name" value="EGF_1"/>
    <property type="match status" value="1"/>
</dbReference>
<feature type="region of interest" description="Disordered" evidence="15">
    <location>
        <begin position="391"/>
        <end position="421"/>
    </location>
</feature>
<keyword evidence="8 16" id="KW-1133">Transmembrane helix</keyword>
<evidence type="ECO:0000256" key="9">
    <source>
        <dbReference type="ARBA" id="ARBA00023030"/>
    </source>
</evidence>
<feature type="compositionally biased region" description="Basic and acidic residues" evidence="15">
    <location>
        <begin position="97"/>
        <end position="114"/>
    </location>
</feature>
<keyword evidence="11 14" id="KW-1015">Disulfide bond</keyword>
<evidence type="ECO:0000256" key="14">
    <source>
        <dbReference type="PROSITE-ProRule" id="PRU00076"/>
    </source>
</evidence>
<dbReference type="STRING" id="33528.ENSGAFP00000011957"/>
<evidence type="ECO:0000256" key="5">
    <source>
        <dbReference type="ARBA" id="ARBA00022525"/>
    </source>
</evidence>
<dbReference type="PANTHER" id="PTHR11100:SF7">
    <property type="entry name" value="PRO-NEUREGULIN-1, MEMBRANE-BOUND ISOFORM"/>
    <property type="match status" value="1"/>
</dbReference>
<dbReference type="PROSITE" id="PS01186">
    <property type="entry name" value="EGF_2"/>
    <property type="match status" value="1"/>
</dbReference>
<comment type="similarity">
    <text evidence="3">Belongs to the neuregulin family.</text>
</comment>
<evidence type="ECO:0000256" key="1">
    <source>
        <dbReference type="ARBA" id="ARBA00004251"/>
    </source>
</evidence>
<keyword evidence="10 16" id="KW-0472">Membrane</keyword>
<evidence type="ECO:0000256" key="2">
    <source>
        <dbReference type="ARBA" id="ARBA00004613"/>
    </source>
</evidence>
<organism evidence="18 19">
    <name type="scientific">Gambusia affinis</name>
    <name type="common">Western mosquitofish</name>
    <name type="synonym">Heterandria affinis</name>
    <dbReference type="NCBI Taxonomy" id="33528"/>
    <lineage>
        <taxon>Eukaryota</taxon>
        <taxon>Metazoa</taxon>
        <taxon>Chordata</taxon>
        <taxon>Craniata</taxon>
        <taxon>Vertebrata</taxon>
        <taxon>Euteleostomi</taxon>
        <taxon>Actinopterygii</taxon>
        <taxon>Neopterygii</taxon>
        <taxon>Teleostei</taxon>
        <taxon>Neoteleostei</taxon>
        <taxon>Acanthomorphata</taxon>
        <taxon>Ovalentaria</taxon>
        <taxon>Atherinomorphae</taxon>
        <taxon>Cyprinodontiformes</taxon>
        <taxon>Poeciliidae</taxon>
        <taxon>Poeciliinae</taxon>
        <taxon>Gambusia</taxon>
    </lineage>
</organism>
<name>A0A315VVB0_GAMAF</name>
<evidence type="ECO:0000259" key="17">
    <source>
        <dbReference type="PROSITE" id="PS50026"/>
    </source>
</evidence>
<dbReference type="GO" id="GO:0007399">
    <property type="term" value="P:nervous system development"/>
    <property type="evidence" value="ECO:0007669"/>
    <property type="project" value="InterPro"/>
</dbReference>
<dbReference type="PANTHER" id="PTHR11100">
    <property type="entry name" value="HEREGULIN-NEUREGULIN FAMILY MEMBER"/>
    <property type="match status" value="1"/>
</dbReference>
<keyword evidence="4" id="KW-1003">Cell membrane</keyword>
<feature type="disulfide bond" evidence="14">
    <location>
        <begin position="328"/>
        <end position="337"/>
    </location>
</feature>
<dbReference type="PROSITE" id="PS50026">
    <property type="entry name" value="EGF_3"/>
    <property type="match status" value="1"/>
</dbReference>
<gene>
    <name evidence="18" type="ORF">CCH79_00018154</name>
</gene>
<feature type="region of interest" description="Disordered" evidence="15">
    <location>
        <begin position="501"/>
        <end position="566"/>
    </location>
</feature>
<dbReference type="GO" id="GO:0030296">
    <property type="term" value="F:protein tyrosine kinase activator activity"/>
    <property type="evidence" value="ECO:0007669"/>
    <property type="project" value="TreeGrafter"/>
</dbReference>
<dbReference type="GO" id="GO:0035556">
    <property type="term" value="P:intracellular signal transduction"/>
    <property type="evidence" value="ECO:0007669"/>
    <property type="project" value="TreeGrafter"/>
</dbReference>
<keyword evidence="5" id="KW-0964">Secreted</keyword>
<comment type="caution">
    <text evidence="18">The sequence shown here is derived from an EMBL/GenBank/DDBJ whole genome shotgun (WGS) entry which is preliminary data.</text>
</comment>
<evidence type="ECO:0000256" key="16">
    <source>
        <dbReference type="SAM" id="Phobius"/>
    </source>
</evidence>
<feature type="transmembrane region" description="Helical" evidence="16">
    <location>
        <begin position="359"/>
        <end position="380"/>
    </location>
</feature>
<keyword evidence="7 16" id="KW-0812">Transmembrane</keyword>
<keyword evidence="9" id="KW-0339">Growth factor</keyword>
<evidence type="ECO:0000256" key="13">
    <source>
        <dbReference type="ARBA" id="ARBA00023319"/>
    </source>
</evidence>
<dbReference type="GO" id="GO:0030154">
    <property type="term" value="P:cell differentiation"/>
    <property type="evidence" value="ECO:0007669"/>
    <property type="project" value="TreeGrafter"/>
</dbReference>
<feature type="compositionally biased region" description="Polar residues" evidence="15">
    <location>
        <begin position="532"/>
        <end position="556"/>
    </location>
</feature>
<evidence type="ECO:0000256" key="11">
    <source>
        <dbReference type="ARBA" id="ARBA00023157"/>
    </source>
</evidence>
<feature type="compositionally biased region" description="Basic residues" evidence="15">
    <location>
        <begin position="391"/>
        <end position="404"/>
    </location>
</feature>
<evidence type="ECO:0000256" key="15">
    <source>
        <dbReference type="SAM" id="MobiDB-lite"/>
    </source>
</evidence>
<dbReference type="GO" id="GO:0005886">
    <property type="term" value="C:plasma membrane"/>
    <property type="evidence" value="ECO:0007669"/>
    <property type="project" value="UniProtKB-SubCell"/>
</dbReference>
<evidence type="ECO:0000256" key="7">
    <source>
        <dbReference type="ARBA" id="ARBA00022692"/>
    </source>
</evidence>
<evidence type="ECO:0000256" key="12">
    <source>
        <dbReference type="ARBA" id="ARBA00023180"/>
    </source>
</evidence>
<dbReference type="SUPFAM" id="SSF57196">
    <property type="entry name" value="EGF/Laminin"/>
    <property type="match status" value="1"/>
</dbReference>